<keyword evidence="5" id="KW-0418">Kinase</keyword>
<dbReference type="RefSeq" id="YP_009252293.1">
    <property type="nucleotide sequence ID" value="NC_030117.1"/>
</dbReference>
<dbReference type="CDD" id="cd00180">
    <property type="entry name" value="PKc"/>
    <property type="match status" value="1"/>
</dbReference>
<dbReference type="GeneID" id="27815376"/>
<keyword evidence="6" id="KW-0808">Transferase</keyword>
<evidence type="ECO:0000313" key="9">
    <source>
        <dbReference type="EMBL" id="ARE29869.1"/>
    </source>
</evidence>
<dbReference type="EMBL" id="MW353136">
    <property type="protein sequence ID" value="QQL09273.1"/>
    <property type="molecule type" value="Genomic_DNA"/>
</dbReference>
<evidence type="ECO:0000313" key="4">
    <source>
        <dbReference type="EMBL" id="AAB93491.1"/>
    </source>
</evidence>
<dbReference type="InterPro" id="IPR008271">
    <property type="entry name" value="Ser/Thr_kinase_AS"/>
</dbReference>
<evidence type="ECO:0000256" key="1">
    <source>
        <dbReference type="SAM" id="MobiDB-lite"/>
    </source>
</evidence>
<keyword evidence="6" id="KW-0723">Serine/threonine-protein kinase</keyword>
<reference evidence="5" key="3">
    <citation type="journal article" date="2002" name="Virus Genes">
        <title>Nucleotide sequence of glycoprotein genes B, C, D, G, H and I, the thymidine kinase and protein kinase genes and gene homologue UL24 of an Australian isolate of canine herpesvirus.</title>
        <authorList>
            <person name="Reubel G.H."/>
            <person name="Pekin J."/>
            <person name="Webb-Wagg K."/>
            <person name="Hardy C.M."/>
        </authorList>
    </citation>
    <scope>NUCLEOTIDE SEQUENCE</scope>
    <source>
        <strain evidence="5">Australian</strain>
    </source>
</reference>
<dbReference type="Proteomes" id="UP000130192">
    <property type="component" value="Genome"/>
</dbReference>
<dbReference type="OrthoDB" id="8955at10239"/>
<evidence type="ECO:0000313" key="13">
    <source>
        <dbReference type="EMBL" id="QQL09273.1"/>
    </source>
</evidence>
<dbReference type="EMBL" id="KT819633">
    <property type="protein sequence ID" value="ALL26098.1"/>
    <property type="molecule type" value="Genomic_DNA"/>
</dbReference>
<evidence type="ECO:0000313" key="3">
    <source>
        <dbReference type="EMBL" id="AAB67056.1"/>
    </source>
</evidence>
<dbReference type="EMBL" id="KT819632">
    <property type="protein sequence ID" value="ALL26022.1"/>
    <property type="molecule type" value="Genomic_DNA"/>
</dbReference>
<dbReference type="EMBL" id="MW353139">
    <property type="protein sequence ID" value="QQL09498.1"/>
    <property type="molecule type" value="Genomic_DNA"/>
</dbReference>
<dbReference type="SUPFAM" id="SSF56112">
    <property type="entry name" value="Protein kinase-like (PK-like)"/>
    <property type="match status" value="1"/>
</dbReference>
<evidence type="ECO:0000313" key="5">
    <source>
        <dbReference type="EMBL" id="AAK51060.1"/>
    </source>
</evidence>
<sequence>MAKCTTEKFCCISVNRESSVDPEDFYKPVPLTSDLIEEDNLHQDKIMDEDLYSDFSDDDFMDYTKNPTESENERESDEEVEESYESDEDKKSLSPTKSEGIEAAEALKFSVVKSLTPGSEGRVFIALKKDKDTSYKVILKIGQRGNTLVESLILRNISHQSIIKLQDTLFYKELTCLVLPYYKYDLYNFLMDHGKSLSFESVIKIEKQILTGLQYIHGKKIIHRDIKTENIFLDNDSNVCIGDFGASQFPVSSPDYLGIAGTIETNAPEVLSKDAYNCKADIWSAGIILFEMLAYPNVLFEEEERDSSDLINNCNLHLIKIISTLKINPNEFPSDLESNLVKHFIKYANNDRPPFTRYNRLNNLKLHLDGEFLIHKMLTFDASLRPSAEELLSYQIFSKQ</sequence>
<dbReference type="GO" id="GO:0004674">
    <property type="term" value="F:protein serine/threonine kinase activity"/>
    <property type="evidence" value="ECO:0007669"/>
    <property type="project" value="UniProtKB-KW"/>
</dbReference>
<dbReference type="Pfam" id="PF00069">
    <property type="entry name" value="Pkinase"/>
    <property type="match status" value="1"/>
</dbReference>
<organism evidence="3">
    <name type="scientific">Canid alphaherpesvirus 1</name>
    <dbReference type="NCBI Taxonomy" id="170325"/>
    <lineage>
        <taxon>Viruses</taxon>
        <taxon>Duplodnaviria</taxon>
        <taxon>Heunggongvirae</taxon>
        <taxon>Peploviricota</taxon>
        <taxon>Herviviricetes</taxon>
        <taxon>Herpesvirales</taxon>
        <taxon>Orthoherpesviridae</taxon>
        <taxon>Alphaherpesvirinae</taxon>
        <taxon>Varicellovirus</taxon>
        <taxon>Varicellovirus canidalpha1</taxon>
    </lineage>
</organism>
<evidence type="ECO:0000313" key="16">
    <source>
        <dbReference type="Proteomes" id="UP000138111"/>
    </source>
</evidence>
<feature type="domain" description="Protein kinase" evidence="2">
    <location>
        <begin position="109"/>
        <end position="397"/>
    </location>
</feature>
<feature type="compositionally biased region" description="Acidic residues" evidence="1">
    <location>
        <begin position="70"/>
        <end position="87"/>
    </location>
</feature>
<dbReference type="EMBL" id="AF361076">
    <property type="protein sequence ID" value="AAK51060.1"/>
    <property type="molecule type" value="Genomic_DNA"/>
</dbReference>
<dbReference type="PANTHER" id="PTHR44167:SF24">
    <property type="entry name" value="SERINE_THREONINE-PROTEIN KINASE CHK2"/>
    <property type="match status" value="1"/>
</dbReference>
<reference evidence="4" key="1">
    <citation type="journal article" date="1997" name="DNA Seq.">
        <title>Nucleotide sequence of canine herpesvirus homologues of herpes simplex virus type 1 US2, US3, glycoproteins I and E, US8.5 and US9 genes.</title>
        <authorList>
            <person name="Tyack S.G."/>
            <person name="Studdert M.J."/>
            <person name="Johnson M.A."/>
        </authorList>
    </citation>
    <scope>NUCLEOTIDE SEQUENCE</scope>
    <source>
        <strain evidence="4">CSL-2</strain>
    </source>
</reference>
<dbReference type="KEGG" id="vg:27815376"/>
<evidence type="ECO:0000313" key="12">
    <source>
        <dbReference type="EMBL" id="QQL08973.1"/>
    </source>
</evidence>
<evidence type="ECO:0000313" key="11">
    <source>
        <dbReference type="EMBL" id="QQL08822.1"/>
    </source>
</evidence>
<feature type="region of interest" description="Disordered" evidence="1">
    <location>
        <begin position="54"/>
        <end position="97"/>
    </location>
</feature>
<dbReference type="Gene3D" id="1.10.510.10">
    <property type="entry name" value="Transferase(Phosphotransferase) domain 1"/>
    <property type="match status" value="1"/>
</dbReference>
<dbReference type="InterPro" id="IPR000719">
    <property type="entry name" value="Prot_kinase_dom"/>
</dbReference>
<dbReference type="InterPro" id="IPR011009">
    <property type="entry name" value="Kinase-like_dom_sf"/>
</dbReference>
<reference evidence="3" key="2">
    <citation type="journal article" date="1998" name="Virus Res.">
        <title>Genomic organization of the canine herpesvirus US region.</title>
        <authorList>
            <person name="Haanes E.J."/>
            <person name="Tomlinson C.C."/>
        </authorList>
    </citation>
    <scope>NUCLEOTIDE SEQUENCE</scope>
</reference>
<evidence type="ECO:0000313" key="15">
    <source>
        <dbReference type="EMBL" id="QQL09498.1"/>
    </source>
</evidence>
<dbReference type="EC" id="2.7.11.1" evidence="6"/>
<reference evidence="6 16" key="5">
    <citation type="journal article" date="2016" name="PLoS ONE">
        <title>Genome Sequence of Canine Herpesvirus.</title>
        <authorList>
            <person name="Papageorgiou K.V."/>
            <person name="Suarez N.M."/>
            <person name="Wilkie G.S."/>
            <person name="McDonald M."/>
            <person name="Graham E.M."/>
            <person name="Davison A.J."/>
        </authorList>
    </citation>
    <scope>NUCLEOTIDE SEQUENCE</scope>
    <source>
        <strain evidence="8">0194</strain>
        <strain evidence="6">V1154</strain>
        <strain evidence="7">V777</strain>
    </source>
</reference>
<evidence type="ECO:0000259" key="2">
    <source>
        <dbReference type="PROSITE" id="PS50011"/>
    </source>
</evidence>
<dbReference type="PROSITE" id="PS00108">
    <property type="entry name" value="PROTEIN_KINASE_ST"/>
    <property type="match status" value="1"/>
</dbReference>
<dbReference type="EMBL" id="KY057364">
    <property type="protein sequence ID" value="ARE29869.1"/>
    <property type="molecule type" value="Genomic_DNA"/>
</dbReference>
<dbReference type="EMBL" id="MW353132">
    <property type="protein sequence ID" value="QQL08973.1"/>
    <property type="molecule type" value="Genomic_DNA"/>
</dbReference>
<dbReference type="Gene3D" id="3.30.200.20">
    <property type="entry name" value="Phosphorylase Kinase, domain 1"/>
    <property type="match status" value="1"/>
</dbReference>
<name>O41522_9ALPH</name>
<protein>
    <submittedName>
        <fullName evidence="3 4">US3</fullName>
    </submittedName>
    <submittedName>
        <fullName evidence="5 6">Protein kinase US3</fullName>
        <ecNumber evidence="6">2.7.11.1</ecNumber>
    </submittedName>
</protein>
<dbReference type="PROSITE" id="PS50011">
    <property type="entry name" value="PROTEIN_KINASE_DOM"/>
    <property type="match status" value="1"/>
</dbReference>
<keyword evidence="16" id="KW-1185">Reference proteome</keyword>
<evidence type="ECO:0000313" key="14">
    <source>
        <dbReference type="EMBL" id="QQL09423.1"/>
    </source>
</evidence>
<proteinExistence type="predicted"/>
<dbReference type="EMBL" id="KT819631">
    <property type="protein sequence ID" value="ALL25942.1"/>
    <property type="molecule type" value="Genomic_DNA"/>
</dbReference>
<dbReference type="Proteomes" id="UP000138111">
    <property type="component" value="Segment"/>
</dbReference>
<dbReference type="PANTHER" id="PTHR44167">
    <property type="entry name" value="OVARIAN-SPECIFIC SERINE/THREONINE-PROTEIN KINASE LOK-RELATED"/>
    <property type="match status" value="1"/>
</dbReference>
<dbReference type="EMBL" id="U61387">
    <property type="protein sequence ID" value="AAB93491.1"/>
    <property type="molecule type" value="Genomic_DNA"/>
</dbReference>
<gene>
    <name evidence="5" type="primary">US3</name>
    <name evidence="10" type="ORF">A8B60_gp66</name>
</gene>
<dbReference type="GO" id="GO:0005524">
    <property type="term" value="F:ATP binding"/>
    <property type="evidence" value="ECO:0007669"/>
    <property type="project" value="InterPro"/>
</dbReference>
<dbReference type="EMBL" id="MW353138">
    <property type="protein sequence ID" value="QQL09423.1"/>
    <property type="molecule type" value="Genomic_DNA"/>
</dbReference>
<dbReference type="EMBL" id="MW353130">
    <property type="protein sequence ID" value="QQL08822.1"/>
    <property type="molecule type" value="Genomic_DNA"/>
</dbReference>
<reference evidence="6" key="4">
    <citation type="submission" date="2015-09" db="EMBL/GenBank/DDBJ databases">
        <authorList>
            <person name="Jackson K.R."/>
            <person name="Lunt B.L."/>
            <person name="Fisher J.N.B."/>
            <person name="Gardner A.V."/>
            <person name="Bailey M.E."/>
            <person name="Deus L.M."/>
            <person name="Earl A.S."/>
            <person name="Gibby P.D."/>
            <person name="Hartmann K.A."/>
            <person name="Liu J.E."/>
            <person name="Manci A.M."/>
            <person name="Nielsen D.A."/>
            <person name="Solomon M.B."/>
            <person name="Breakwell D.P."/>
            <person name="Burnett S.H."/>
            <person name="Grose J.H."/>
        </authorList>
    </citation>
    <scope>NUCLEOTIDE SEQUENCE</scope>
    <source>
        <strain evidence="8">0194</strain>
        <strain evidence="6">V1154</strain>
        <strain evidence="7">V777</strain>
    </source>
</reference>
<accession>O41522</accession>
<dbReference type="SMART" id="SM00220">
    <property type="entry name" value="S_TKc"/>
    <property type="match status" value="1"/>
</dbReference>
<evidence type="ECO:0000313" key="10">
    <source>
        <dbReference type="EMBL" id="QQL08522.1"/>
    </source>
</evidence>
<dbReference type="EMBL" id="MW353126">
    <property type="protein sequence ID" value="QQL08522.1"/>
    <property type="molecule type" value="Genomic_DNA"/>
</dbReference>
<dbReference type="EMBL" id="U84223">
    <property type="protein sequence ID" value="AAB67056.1"/>
    <property type="molecule type" value="Genomic_DNA"/>
</dbReference>
<evidence type="ECO:0000313" key="7">
    <source>
        <dbReference type="EMBL" id="ALL26022.1"/>
    </source>
</evidence>
<reference evidence="9" key="6">
    <citation type="journal article" date="2018" name="Aust. Vet. J.">
        <title>Genome sequence of an Australian strain of canid alphaherpesvirus 1.</title>
        <authorList>
            <person name="Sarker S."/>
            <person name="Das S."/>
            <person name="Helbig K."/>
            <person name="Peters A."/>
            <person name="Raidal S.R."/>
        </authorList>
    </citation>
    <scope>NUCLEOTIDE SEQUENCE</scope>
    <source>
        <strain evidence="9">15-4016-NSW</strain>
    </source>
</reference>
<evidence type="ECO:0000313" key="8">
    <source>
        <dbReference type="EMBL" id="ALL26098.1"/>
    </source>
</evidence>
<evidence type="ECO:0000313" key="6">
    <source>
        <dbReference type="EMBL" id="ALL25942.1"/>
    </source>
</evidence>
<reference evidence="10" key="7">
    <citation type="journal article" date="2020" name="Viruses">
        <title>Phylogenomic Analysis of Global Isolates of Canid Alphaherpesvirus 1.</title>
        <authorList>
            <person name="Lewin A.C."/>
            <person name="Coghill L.M."/>
            <person name="Mironovich M."/>
            <person name="Liu C.C."/>
            <person name="Carter R.T."/>
            <person name="Ledbetter E.C."/>
        </authorList>
    </citation>
    <scope>NUCLEOTIDE SEQUENCE</scope>
    <source>
        <strain evidence="13">ELAL-12</strain>
        <strain evidence="14">ELAL-13</strain>
        <strain evidence="15">ELAL-15</strain>
        <strain evidence="10">ELAL-2</strain>
        <strain evidence="11">ELAL-6</strain>
        <strain evidence="12">ELAL-8</strain>
    </source>
</reference>